<dbReference type="Pfam" id="PF00106">
    <property type="entry name" value="adh_short"/>
    <property type="match status" value="1"/>
</dbReference>
<comment type="caution">
    <text evidence="4">The sequence shown here is derived from an EMBL/GenBank/DDBJ whole genome shotgun (WGS) entry which is preliminary data.</text>
</comment>
<dbReference type="InterPro" id="IPR002347">
    <property type="entry name" value="SDR_fam"/>
</dbReference>
<keyword evidence="5" id="KW-1185">Reference proteome</keyword>
<evidence type="ECO:0000313" key="4">
    <source>
        <dbReference type="EMBL" id="PLW74991.1"/>
    </source>
</evidence>
<dbReference type="AlphaFoldDB" id="A0A2N5XKE9"/>
<feature type="domain" description="Ketoreductase" evidence="3">
    <location>
        <begin position="25"/>
        <end position="169"/>
    </location>
</feature>
<dbReference type="PANTHER" id="PTHR43157">
    <property type="entry name" value="PHOSPHATIDYLINOSITOL-GLYCAN BIOSYNTHESIS CLASS F PROTEIN-RELATED"/>
    <property type="match status" value="1"/>
</dbReference>
<sequence>MTAHCVSSLDVENWRENRLPDLSGKVFVITGGNSGIGFEAARMLGEAGADLILACRSPKHAKAAKTNLERTIESDIALVHLDLVDQSTIRACASTIRSMTDRIDGLINNAGIMRTPRTITADGFELQFATNHLGHFLLTSLLLDLVEAAAGRVVTVASIAHNRGQIAFDNLMLTSGYSPSKAYNQSKLANLLFSFELDRRLQLAHSPAIAIACHPGYAATNAQSTGPTGFWKLAYKPLNAILAQSQSLGAVSLVLAAAGAEAKRGAYYGPTGFLQMRGPVTDAPVAAHALAKDDWKRLWEASEELLGITFRVGA</sequence>
<comment type="similarity">
    <text evidence="2">Belongs to the short-chain dehydrogenases/reductases (SDR) family.</text>
</comment>
<evidence type="ECO:0000256" key="1">
    <source>
        <dbReference type="ARBA" id="ARBA00023002"/>
    </source>
</evidence>
<organism evidence="4 5">
    <name type="scientific">Cohaesibacter celericrescens</name>
    <dbReference type="NCBI Taxonomy" id="2067669"/>
    <lineage>
        <taxon>Bacteria</taxon>
        <taxon>Pseudomonadati</taxon>
        <taxon>Pseudomonadota</taxon>
        <taxon>Alphaproteobacteria</taxon>
        <taxon>Hyphomicrobiales</taxon>
        <taxon>Cohaesibacteraceae</taxon>
    </lineage>
</organism>
<dbReference type="GO" id="GO:0016491">
    <property type="term" value="F:oxidoreductase activity"/>
    <property type="evidence" value="ECO:0007669"/>
    <property type="project" value="UniProtKB-KW"/>
</dbReference>
<dbReference type="EMBL" id="PKUQ01000055">
    <property type="protein sequence ID" value="PLW74991.1"/>
    <property type="molecule type" value="Genomic_DNA"/>
</dbReference>
<protein>
    <submittedName>
        <fullName evidence="4">Short-chain dehydrogenase</fullName>
    </submittedName>
</protein>
<name>A0A2N5XKE9_9HYPH</name>
<dbReference type="PRINTS" id="PR00080">
    <property type="entry name" value="SDRFAMILY"/>
</dbReference>
<dbReference type="NCBIfam" id="NF004846">
    <property type="entry name" value="PRK06197.1"/>
    <property type="match status" value="1"/>
</dbReference>
<dbReference type="Gene3D" id="3.40.50.720">
    <property type="entry name" value="NAD(P)-binding Rossmann-like Domain"/>
    <property type="match status" value="1"/>
</dbReference>
<dbReference type="SMART" id="SM00822">
    <property type="entry name" value="PKS_KR"/>
    <property type="match status" value="1"/>
</dbReference>
<accession>A0A2N5XKE9</accession>
<dbReference type="PANTHER" id="PTHR43157:SF31">
    <property type="entry name" value="PHOSPHATIDYLINOSITOL-GLYCAN BIOSYNTHESIS CLASS F PROTEIN"/>
    <property type="match status" value="1"/>
</dbReference>
<dbReference type="OrthoDB" id="109589at2"/>
<dbReference type="Proteomes" id="UP000234881">
    <property type="component" value="Unassembled WGS sequence"/>
</dbReference>
<gene>
    <name evidence="4" type="ORF">C0081_22070</name>
</gene>
<evidence type="ECO:0000313" key="5">
    <source>
        <dbReference type="Proteomes" id="UP000234881"/>
    </source>
</evidence>
<dbReference type="RefSeq" id="WP_101535891.1">
    <property type="nucleotide sequence ID" value="NZ_JBFHIU010000056.1"/>
</dbReference>
<evidence type="ECO:0000256" key="2">
    <source>
        <dbReference type="RuleBase" id="RU000363"/>
    </source>
</evidence>
<proteinExistence type="inferred from homology"/>
<keyword evidence="1" id="KW-0560">Oxidoreductase</keyword>
<dbReference type="InterPro" id="IPR057326">
    <property type="entry name" value="KR_dom"/>
</dbReference>
<dbReference type="SUPFAM" id="SSF51735">
    <property type="entry name" value="NAD(P)-binding Rossmann-fold domains"/>
    <property type="match status" value="1"/>
</dbReference>
<dbReference type="InterPro" id="IPR036291">
    <property type="entry name" value="NAD(P)-bd_dom_sf"/>
</dbReference>
<evidence type="ECO:0000259" key="3">
    <source>
        <dbReference type="SMART" id="SM00822"/>
    </source>
</evidence>
<dbReference type="PRINTS" id="PR00081">
    <property type="entry name" value="GDHRDH"/>
</dbReference>
<reference evidence="4 5" key="1">
    <citation type="submission" date="2018-01" db="EMBL/GenBank/DDBJ databases">
        <title>The draft genome sequence of Cohaesibacter sp. H1304.</title>
        <authorList>
            <person name="Wang N.-N."/>
            <person name="Du Z.-J."/>
        </authorList>
    </citation>
    <scope>NUCLEOTIDE SEQUENCE [LARGE SCALE GENOMIC DNA]</scope>
    <source>
        <strain evidence="4 5">H1304</strain>
    </source>
</reference>